<feature type="compositionally biased region" description="Basic and acidic residues" evidence="17">
    <location>
        <begin position="1099"/>
        <end position="1112"/>
    </location>
</feature>
<feature type="region of interest" description="Disordered" evidence="17">
    <location>
        <begin position="513"/>
        <end position="534"/>
    </location>
</feature>
<feature type="region of interest" description="Disordered" evidence="17">
    <location>
        <begin position="558"/>
        <end position="577"/>
    </location>
</feature>
<feature type="compositionally biased region" description="Basic and acidic residues" evidence="17">
    <location>
        <begin position="173"/>
        <end position="207"/>
    </location>
</feature>
<feature type="region of interest" description="Disordered" evidence="17">
    <location>
        <begin position="1604"/>
        <end position="1644"/>
    </location>
</feature>
<evidence type="ECO:0000313" key="21">
    <source>
        <dbReference type="Proteomes" id="UP000625711"/>
    </source>
</evidence>
<dbReference type="SUPFAM" id="SSF47769">
    <property type="entry name" value="SAM/Pointed domain"/>
    <property type="match status" value="1"/>
</dbReference>
<evidence type="ECO:0000256" key="17">
    <source>
        <dbReference type="SAM" id="MobiDB-lite"/>
    </source>
</evidence>
<feature type="region of interest" description="Disordered" evidence="17">
    <location>
        <begin position="1517"/>
        <end position="1542"/>
    </location>
</feature>
<keyword evidence="7" id="KW-0770">Synapse</keyword>
<dbReference type="Pfam" id="PF00595">
    <property type="entry name" value="PDZ"/>
    <property type="match status" value="1"/>
</dbReference>
<dbReference type="Pfam" id="PF17817">
    <property type="entry name" value="PDZ_5"/>
    <property type="match status" value="1"/>
</dbReference>
<evidence type="ECO:0000256" key="12">
    <source>
        <dbReference type="ARBA" id="ARBA00067399"/>
    </source>
</evidence>
<protein>
    <recommendedName>
        <fullName evidence="12">Neurabin-1</fullName>
    </recommendedName>
    <alternativeName>
        <fullName evidence="14">Neurabin-I</fullName>
    </alternativeName>
    <alternativeName>
        <fullName evidence="13">Neural tissue-specific F-actin-binding protein I</fullName>
    </alternativeName>
    <alternativeName>
        <fullName evidence="15">Protein phosphatase 1 regulatory subunit 9A</fullName>
    </alternativeName>
</protein>
<dbReference type="PROSITE" id="PS50105">
    <property type="entry name" value="SAM_DOMAIN"/>
    <property type="match status" value="1"/>
</dbReference>
<feature type="compositionally biased region" description="Low complexity" evidence="17">
    <location>
        <begin position="102"/>
        <end position="118"/>
    </location>
</feature>
<evidence type="ECO:0000256" key="2">
    <source>
        <dbReference type="ARBA" id="ARBA00022473"/>
    </source>
</evidence>
<keyword evidence="21" id="KW-1185">Reference proteome</keyword>
<dbReference type="PANTHER" id="PTHR16154">
    <property type="entry name" value="NEURABIN"/>
    <property type="match status" value="1"/>
</dbReference>
<dbReference type="InterPro" id="IPR036034">
    <property type="entry name" value="PDZ_sf"/>
</dbReference>
<evidence type="ECO:0000256" key="6">
    <source>
        <dbReference type="ARBA" id="ARBA00022902"/>
    </source>
</evidence>
<dbReference type="Gene3D" id="1.10.150.50">
    <property type="entry name" value="Transcription Factor, Ets-1"/>
    <property type="match status" value="1"/>
</dbReference>
<feature type="compositionally biased region" description="Polar residues" evidence="17">
    <location>
        <begin position="1114"/>
        <end position="1144"/>
    </location>
</feature>
<feature type="compositionally biased region" description="Basic and acidic residues" evidence="17">
    <location>
        <begin position="567"/>
        <end position="577"/>
    </location>
</feature>
<dbReference type="InterPro" id="IPR001478">
    <property type="entry name" value="PDZ"/>
</dbReference>
<dbReference type="GO" id="GO:0015629">
    <property type="term" value="C:actin cytoskeleton"/>
    <property type="evidence" value="ECO:0007669"/>
    <property type="project" value="TreeGrafter"/>
</dbReference>
<evidence type="ECO:0000259" key="18">
    <source>
        <dbReference type="PROSITE" id="PS50105"/>
    </source>
</evidence>
<feature type="compositionally biased region" description="Basic and acidic residues" evidence="17">
    <location>
        <begin position="712"/>
        <end position="723"/>
    </location>
</feature>
<dbReference type="InterPro" id="IPR001660">
    <property type="entry name" value="SAM"/>
</dbReference>
<dbReference type="InterPro" id="IPR043446">
    <property type="entry name" value="Neurabin-like"/>
</dbReference>
<dbReference type="GO" id="GO:0051015">
    <property type="term" value="F:actin filament binding"/>
    <property type="evidence" value="ECO:0007669"/>
    <property type="project" value="TreeGrafter"/>
</dbReference>
<feature type="compositionally biased region" description="Basic and acidic residues" evidence="17">
    <location>
        <begin position="440"/>
        <end position="450"/>
    </location>
</feature>
<keyword evidence="8 16" id="KW-0175">Coiled coil</keyword>
<dbReference type="InterPro" id="IPR013761">
    <property type="entry name" value="SAM/pointed_sf"/>
</dbReference>
<keyword evidence="6" id="KW-0524">Neurogenesis</keyword>
<dbReference type="PROSITE" id="PS50106">
    <property type="entry name" value="PDZ"/>
    <property type="match status" value="1"/>
</dbReference>
<dbReference type="EMBL" id="JAACXV010000039">
    <property type="protein sequence ID" value="KAF7285972.1"/>
    <property type="molecule type" value="Genomic_DNA"/>
</dbReference>
<feature type="region of interest" description="Disordered" evidence="17">
    <location>
        <begin position="1735"/>
        <end position="1763"/>
    </location>
</feature>
<dbReference type="SUPFAM" id="SSF50156">
    <property type="entry name" value="PDZ domain-like"/>
    <property type="match status" value="1"/>
</dbReference>
<evidence type="ECO:0000256" key="7">
    <source>
        <dbReference type="ARBA" id="ARBA00023018"/>
    </source>
</evidence>
<feature type="domain" description="SAM" evidence="18">
    <location>
        <begin position="1672"/>
        <end position="1717"/>
    </location>
</feature>
<keyword evidence="5" id="KW-0221">Differentiation</keyword>
<keyword evidence="4" id="KW-0597">Phosphoprotein</keyword>
<feature type="compositionally biased region" description="Low complexity" evidence="17">
    <location>
        <begin position="398"/>
        <end position="418"/>
    </location>
</feature>
<dbReference type="SMART" id="SM00228">
    <property type="entry name" value="PDZ"/>
    <property type="match status" value="1"/>
</dbReference>
<dbReference type="GO" id="GO:0031175">
    <property type="term" value="P:neuron projection development"/>
    <property type="evidence" value="ECO:0007669"/>
    <property type="project" value="TreeGrafter"/>
</dbReference>
<dbReference type="FunFam" id="2.30.42.10:FF:000010">
    <property type="entry name" value="Neurabin-1 isoform 1"/>
    <property type="match status" value="1"/>
</dbReference>
<dbReference type="GO" id="GO:0019722">
    <property type="term" value="P:calcium-mediated signaling"/>
    <property type="evidence" value="ECO:0007669"/>
    <property type="project" value="TreeGrafter"/>
</dbReference>
<dbReference type="CDD" id="cd06790">
    <property type="entry name" value="PDZ_neurabin-like"/>
    <property type="match status" value="1"/>
</dbReference>
<proteinExistence type="predicted"/>
<dbReference type="InterPro" id="IPR040645">
    <property type="entry name" value="Neurabin-1/2_PDZ"/>
</dbReference>
<feature type="compositionally biased region" description="Basic and acidic residues" evidence="17">
    <location>
        <begin position="1571"/>
        <end position="1580"/>
    </location>
</feature>
<comment type="caution">
    <text evidence="20">The sequence shown here is derived from an EMBL/GenBank/DDBJ whole genome shotgun (WGS) entry which is preliminary data.</text>
</comment>
<feature type="compositionally biased region" description="Low complexity" evidence="17">
    <location>
        <begin position="1628"/>
        <end position="1637"/>
    </location>
</feature>
<evidence type="ECO:0000256" key="13">
    <source>
        <dbReference type="ARBA" id="ARBA00076637"/>
    </source>
</evidence>
<dbReference type="FunFam" id="1.10.150.50:FF:000008">
    <property type="entry name" value="Neurabin-1 isoform 1-like protein"/>
    <property type="match status" value="1"/>
</dbReference>
<feature type="compositionally biased region" description="Polar residues" evidence="17">
    <location>
        <begin position="293"/>
        <end position="320"/>
    </location>
</feature>
<evidence type="ECO:0000256" key="14">
    <source>
        <dbReference type="ARBA" id="ARBA00077125"/>
    </source>
</evidence>
<sequence>MDDKKGAPRFGGSKVSEIANIFQSRTPGQKEDSIFAPLKKTSKLNNGSAEKLDVPDPPTVTVMRTESHVTRFNNARAMFEKLGAEDQVKPSPRVVPLQGTKSASNILDRSSRSSSANSETRETKSQSSRSPSPPKSGCDKFSRSAPTLNENEKKSNGFGEETVTKTNGNDTTTKIDERSKPVLMKKPEKPEKPERKFNSKELIERQRNWTSHFSKNRGSRYNSDPNKTEVRLAVNNKEPSSDSKAVSAATRSASFNNTRIISPPTSPPPDPPVRTEASRRPNITRKERPASVIPTTTYTSTAKMDQFTSKPGPTSPNNEIGSKKEKRSSLIIMSSSSEVYKVSPPKYKSTPDIKDTDKREFLPKCLFKEEKNNENSLQLPTHGYVPKSPYDDNDASRENLSCTSGSLSSLSPPSSPSKMKSEQEKQEEESNEKSAIGNHDSNKDDNKTDDSLVVSRRTKVSSISLNIPAGGLPSRPASIITTSDEGGFNEPSPKIEAKLKPHEDSLYDFPLNEDIPVKYSDNSPEDVNEYSEGDVVQEINPVKLTQAEIEALYAVPNKNKSGVGTIPEEKQYSVPEKRTLDFDKSVSPTDSDADYAVPYRSPTIMHQKSITSTDSDVSQVTIVPAQQSIDSDIMYNNQAPILNSVLTELESQESFENCQRREINDILRPEPFIISREALQNDKYVKPPENQHSEANILDANDVEYADASDTELERSSKEKDQADVMTPDEAENLLSQKILEKRIRPDLLSDEEAQEVTRLLNTKDPKIPKWLPNTSSLLQDSITASVHDSSGPVSLNDSLGPPSLQEESAPASSVPDINELQIQKLVDNQDNKKEVEPLSQYYESTSSLDISTQDEEEFMSHKFDASVSASDSGLIDSVTSISDANNVETVSDETDYVPKPIPIIGVEHGVHYYEDGHFWMEVPGLPPEEEDDELDYPIYVPKPTKVNFSVEPIRVFSTFSISDYDRRNEDVDPVAASAEYELEKRVEKMEVFPVELIKGPEGLGLSIIGMGVGADAGLEKLGIFVKTITANGAAAKDGRIQVNDQIIEVDGKSLVGVTQAYAASVLRNTSGLVKFSIGRERDPENSEVAQLIRQSLQADKEREERRQRMLEAEQQQSDASTVQLTGSTNTSVSDGPVSPTVNQESLFDNEQDTSESLRNLLQETQRKLKLSEHEVSRLKSKIMEQNGIKPDDSEKFEQVNAKLKDAEKDLAVTKKEVQTYQNMLEQSQTQYQSLEKKYSKAKLMVREFQQRELDMLHREDFYQQLLQEKDTEYNALVKNLKDRIISLEQDLLDTQRKAGFPMVLPYDSISLKQLTPQMSRRQPPKPLFQSINPDFSDTEVSDQSPDEDKTATVERKLPVKEELDRAVPPHELLDITATKSKAELATRGSLANRQLPSTKKGSLSNSSSDYGLDESYNSADELTDSAYSPKPKTINNPVGVANVTRPTSLSTNSHYIIQPQYTSIQHQQMRQQQQHQQYEHHSVQYTEVQKNNTQYTSQNVISSQSSGVVYARLQKESRTDEVTWTDGGGGNKGALTVGPPPSLAEQLKQVLAEREKRLGSDSVTSSMDDLNEKSKNDPAHHLLEEIRQAVSEANAKVKKVVPVTLSPPGSTPWHHQGNTSPEPPSPSSLSSGSVSPSRHDTSWATTDLSLSSCSIASDKRGFMHSTPVNDWNKDHVCQWLMQIGLEQHITKFAELQVNGNALLLLTSADFKILGITSDDKSRLKRKIKELKVQAEKERKQMERDRKEKEKQLRKAEKASKKK</sequence>
<evidence type="ECO:0000256" key="11">
    <source>
        <dbReference type="ARBA" id="ARBA00034103"/>
    </source>
</evidence>
<dbReference type="OrthoDB" id="62701at2759"/>
<name>A0A834J284_RHYFE</name>
<feature type="region of interest" description="Disordered" evidence="17">
    <location>
        <begin position="1095"/>
        <end position="1144"/>
    </location>
</feature>
<evidence type="ECO:0000256" key="4">
    <source>
        <dbReference type="ARBA" id="ARBA00022553"/>
    </source>
</evidence>
<evidence type="ECO:0000313" key="20">
    <source>
        <dbReference type="EMBL" id="KAF7285972.1"/>
    </source>
</evidence>
<evidence type="ECO:0000256" key="9">
    <source>
        <dbReference type="ARBA" id="ARBA00023203"/>
    </source>
</evidence>
<dbReference type="PANTHER" id="PTHR16154:SF6">
    <property type="entry name" value="SPINOPHILIN, ISOFORM J"/>
    <property type="match status" value="1"/>
</dbReference>
<dbReference type="SMART" id="SM00454">
    <property type="entry name" value="SAM"/>
    <property type="match status" value="1"/>
</dbReference>
<dbReference type="Proteomes" id="UP000625711">
    <property type="component" value="Unassembled WGS sequence"/>
</dbReference>
<feature type="coiled-coil region" evidence="16">
    <location>
        <begin position="1148"/>
        <end position="1252"/>
    </location>
</feature>
<evidence type="ECO:0000256" key="3">
    <source>
        <dbReference type="ARBA" id="ARBA00022490"/>
    </source>
</evidence>
<feature type="compositionally biased region" description="Acidic residues" evidence="17">
    <location>
        <begin position="523"/>
        <end position="532"/>
    </location>
</feature>
<organism evidence="20 21">
    <name type="scientific">Rhynchophorus ferrugineus</name>
    <name type="common">Red palm weevil</name>
    <name type="synonym">Curculio ferrugineus</name>
    <dbReference type="NCBI Taxonomy" id="354439"/>
    <lineage>
        <taxon>Eukaryota</taxon>
        <taxon>Metazoa</taxon>
        <taxon>Ecdysozoa</taxon>
        <taxon>Arthropoda</taxon>
        <taxon>Hexapoda</taxon>
        <taxon>Insecta</taxon>
        <taxon>Pterygota</taxon>
        <taxon>Neoptera</taxon>
        <taxon>Endopterygota</taxon>
        <taxon>Coleoptera</taxon>
        <taxon>Polyphaga</taxon>
        <taxon>Cucujiformia</taxon>
        <taxon>Curculionidae</taxon>
        <taxon>Dryophthorinae</taxon>
        <taxon>Rhynchophorus</taxon>
    </lineage>
</organism>
<feature type="domain" description="PDZ" evidence="19">
    <location>
        <begin position="994"/>
        <end position="1082"/>
    </location>
</feature>
<feature type="region of interest" description="Disordered" evidence="17">
    <location>
        <begin position="708"/>
        <end position="728"/>
    </location>
</feature>
<keyword evidence="3" id="KW-0963">Cytoplasm</keyword>
<feature type="compositionally biased region" description="Polar residues" evidence="17">
    <location>
        <begin position="787"/>
        <end position="798"/>
    </location>
</feature>
<dbReference type="GO" id="GO:0005737">
    <property type="term" value="C:cytoplasm"/>
    <property type="evidence" value="ECO:0007669"/>
    <property type="project" value="TreeGrafter"/>
</dbReference>
<accession>A0A834J284</accession>
<feature type="compositionally biased region" description="Basic and acidic residues" evidence="17">
    <location>
        <begin position="349"/>
        <end position="373"/>
    </location>
</feature>
<keyword evidence="10" id="KW-0206">Cytoskeleton</keyword>
<keyword evidence="2" id="KW-0217">Developmental protein</keyword>
<dbReference type="GO" id="GO:0030425">
    <property type="term" value="C:dendrite"/>
    <property type="evidence" value="ECO:0007669"/>
    <property type="project" value="TreeGrafter"/>
</dbReference>
<feature type="region of interest" description="Disordered" evidence="17">
    <location>
        <begin position="40"/>
        <end position="60"/>
    </location>
</feature>
<dbReference type="CDD" id="cd09512">
    <property type="entry name" value="SAM_Neurabin-like"/>
    <property type="match status" value="1"/>
</dbReference>
<feature type="region of interest" description="Disordered" evidence="17">
    <location>
        <begin position="1386"/>
        <end position="1417"/>
    </location>
</feature>
<comment type="subcellular location">
    <subcellularLocation>
        <location evidence="1">Cytoplasm</location>
        <location evidence="1">Cytoskeleton</location>
    </subcellularLocation>
    <subcellularLocation>
        <location evidence="11">Synapse</location>
    </subcellularLocation>
</comment>
<dbReference type="GO" id="GO:0014069">
    <property type="term" value="C:postsynaptic density"/>
    <property type="evidence" value="ECO:0007669"/>
    <property type="project" value="TreeGrafter"/>
</dbReference>
<dbReference type="Gene3D" id="2.30.42.10">
    <property type="match status" value="1"/>
</dbReference>
<feature type="compositionally biased region" description="Low complexity" evidence="17">
    <location>
        <begin position="1398"/>
        <end position="1411"/>
    </location>
</feature>
<reference evidence="20" key="1">
    <citation type="submission" date="2020-08" db="EMBL/GenBank/DDBJ databases">
        <title>Genome sequencing and assembly of the red palm weevil Rhynchophorus ferrugineus.</title>
        <authorList>
            <person name="Dias G.B."/>
            <person name="Bergman C.M."/>
            <person name="Manee M."/>
        </authorList>
    </citation>
    <scope>NUCLEOTIDE SEQUENCE</scope>
    <source>
        <strain evidence="20">AA-2017</strain>
        <tissue evidence="20">Whole larva</tissue>
    </source>
</reference>
<evidence type="ECO:0000256" key="8">
    <source>
        <dbReference type="ARBA" id="ARBA00023054"/>
    </source>
</evidence>
<feature type="region of interest" description="Disordered" evidence="17">
    <location>
        <begin position="1557"/>
        <end position="1580"/>
    </location>
</feature>
<feature type="region of interest" description="Disordered" evidence="17">
    <location>
        <begin position="1318"/>
        <end position="1354"/>
    </location>
</feature>
<evidence type="ECO:0000256" key="1">
    <source>
        <dbReference type="ARBA" id="ARBA00004245"/>
    </source>
</evidence>
<dbReference type="Pfam" id="PF00536">
    <property type="entry name" value="SAM_1"/>
    <property type="match status" value="1"/>
</dbReference>
<gene>
    <name evidence="20" type="ORF">GWI33_008276</name>
</gene>
<feature type="region of interest" description="Disordered" evidence="17">
    <location>
        <begin position="82"/>
        <end position="495"/>
    </location>
</feature>
<evidence type="ECO:0000256" key="16">
    <source>
        <dbReference type="SAM" id="Coils"/>
    </source>
</evidence>
<evidence type="ECO:0000256" key="5">
    <source>
        <dbReference type="ARBA" id="ARBA00022782"/>
    </source>
</evidence>
<evidence type="ECO:0000256" key="15">
    <source>
        <dbReference type="ARBA" id="ARBA00082439"/>
    </source>
</evidence>
<feature type="compositionally biased region" description="Basic and acidic residues" evidence="17">
    <location>
        <begin position="276"/>
        <end position="289"/>
    </location>
</feature>
<evidence type="ECO:0000256" key="10">
    <source>
        <dbReference type="ARBA" id="ARBA00023212"/>
    </source>
</evidence>
<keyword evidence="9" id="KW-0009">Actin-binding</keyword>
<evidence type="ECO:0000259" key="19">
    <source>
        <dbReference type="PROSITE" id="PS50106"/>
    </source>
</evidence>
<dbReference type="GO" id="GO:0007015">
    <property type="term" value="P:actin filament organization"/>
    <property type="evidence" value="ECO:0007669"/>
    <property type="project" value="TreeGrafter"/>
</dbReference>
<feature type="region of interest" description="Disordered" evidence="17">
    <location>
        <begin position="787"/>
        <end position="817"/>
    </location>
</feature>
<feature type="compositionally biased region" description="Polar residues" evidence="17">
    <location>
        <begin position="249"/>
        <end position="260"/>
    </location>
</feature>